<protein>
    <submittedName>
        <fullName evidence="2">Uncharacterized protein</fullName>
    </submittedName>
</protein>
<accession>A0A2T3JGN0</accession>
<sequence>MKMNSNELNIKVFFQSVLNVLVNAIYSCVCIHNNEDLITNTEEELDELASNYNQIYINLGELIGKKIHHWYGENVLRWSRNFLSYQANVKTLLSVLSLTYLHFVEQVSASSMVLFYRYAPGNSVTLGNLSINSFSHVLNIKSFSINHLNSSHLKVAAVFFVFNKSTVSRLLTR</sequence>
<feature type="coiled-coil region" evidence="1">
    <location>
        <begin position="31"/>
        <end position="58"/>
    </location>
</feature>
<evidence type="ECO:0000313" key="3">
    <source>
        <dbReference type="Proteomes" id="UP000240987"/>
    </source>
</evidence>
<gene>
    <name evidence="2" type="ORF">C9J12_12835</name>
</gene>
<dbReference type="Proteomes" id="UP000240987">
    <property type="component" value="Unassembled WGS sequence"/>
</dbReference>
<proteinExistence type="predicted"/>
<dbReference type="RefSeq" id="WP_107243081.1">
    <property type="nucleotide sequence ID" value="NZ_PYMJ01000011.1"/>
</dbReference>
<keyword evidence="1" id="KW-0175">Coiled coil</keyword>
<comment type="caution">
    <text evidence="2">The sequence shown here is derived from an EMBL/GenBank/DDBJ whole genome shotgun (WGS) entry which is preliminary data.</text>
</comment>
<dbReference type="AlphaFoldDB" id="A0A2T3JGN0"/>
<name>A0A2T3JGN0_9GAMM</name>
<evidence type="ECO:0000256" key="1">
    <source>
        <dbReference type="SAM" id="Coils"/>
    </source>
</evidence>
<keyword evidence="3" id="KW-1185">Reference proteome</keyword>
<organism evidence="2 3">
    <name type="scientific">Photobacterium frigidiphilum</name>
    <dbReference type="NCBI Taxonomy" id="264736"/>
    <lineage>
        <taxon>Bacteria</taxon>
        <taxon>Pseudomonadati</taxon>
        <taxon>Pseudomonadota</taxon>
        <taxon>Gammaproteobacteria</taxon>
        <taxon>Vibrionales</taxon>
        <taxon>Vibrionaceae</taxon>
        <taxon>Photobacterium</taxon>
    </lineage>
</organism>
<dbReference type="PROSITE" id="PS51257">
    <property type="entry name" value="PROKAR_LIPOPROTEIN"/>
    <property type="match status" value="1"/>
</dbReference>
<dbReference type="EMBL" id="PYMJ01000011">
    <property type="protein sequence ID" value="PSU48096.1"/>
    <property type="molecule type" value="Genomic_DNA"/>
</dbReference>
<reference evidence="2 3" key="1">
    <citation type="submission" date="2018-01" db="EMBL/GenBank/DDBJ databases">
        <title>Whole genome sequencing of Histamine producing bacteria.</title>
        <authorList>
            <person name="Butler K."/>
        </authorList>
    </citation>
    <scope>NUCLEOTIDE SEQUENCE [LARGE SCALE GENOMIC DNA]</scope>
    <source>
        <strain evidence="2 3">JCM 12947</strain>
    </source>
</reference>
<dbReference type="OrthoDB" id="5824211at2"/>
<evidence type="ECO:0000313" key="2">
    <source>
        <dbReference type="EMBL" id="PSU48096.1"/>
    </source>
</evidence>